<protein>
    <submittedName>
        <fullName evidence="11">Ethylene-responsive transcription factor</fullName>
    </submittedName>
</protein>
<dbReference type="GO" id="GO:0009873">
    <property type="term" value="P:ethylene-activated signaling pathway"/>
    <property type="evidence" value="ECO:0007669"/>
    <property type="project" value="UniProtKB-KW"/>
</dbReference>
<organism evidence="11 12">
    <name type="scientific">Cardamine amara subsp. amara</name>
    <dbReference type="NCBI Taxonomy" id="228776"/>
    <lineage>
        <taxon>Eukaryota</taxon>
        <taxon>Viridiplantae</taxon>
        <taxon>Streptophyta</taxon>
        <taxon>Embryophyta</taxon>
        <taxon>Tracheophyta</taxon>
        <taxon>Spermatophyta</taxon>
        <taxon>Magnoliopsida</taxon>
        <taxon>eudicotyledons</taxon>
        <taxon>Gunneridae</taxon>
        <taxon>Pentapetalae</taxon>
        <taxon>rosids</taxon>
        <taxon>malvids</taxon>
        <taxon>Brassicales</taxon>
        <taxon>Brassicaceae</taxon>
        <taxon>Cardamineae</taxon>
        <taxon>Cardamine</taxon>
    </lineage>
</organism>
<keyword evidence="4" id="KW-0238">DNA-binding</keyword>
<dbReference type="Gene3D" id="3.30.730.10">
    <property type="entry name" value="AP2/ERF domain"/>
    <property type="match status" value="1"/>
</dbReference>
<dbReference type="PANTHER" id="PTHR31194">
    <property type="entry name" value="SHN SHINE , DNA BINDING / TRANSCRIPTION FACTOR"/>
    <property type="match status" value="1"/>
</dbReference>
<keyword evidence="7" id="KW-0539">Nucleus</keyword>
<keyword evidence="3" id="KW-0805">Transcription regulation</keyword>
<feature type="domain" description="AP2/ERF" evidence="10">
    <location>
        <begin position="83"/>
        <end position="140"/>
    </location>
</feature>
<dbReference type="InterPro" id="IPR001471">
    <property type="entry name" value="AP2/ERF_dom"/>
</dbReference>
<evidence type="ECO:0000256" key="6">
    <source>
        <dbReference type="ARBA" id="ARBA00023163"/>
    </source>
</evidence>
<dbReference type="AlphaFoldDB" id="A0ABD1B0G5"/>
<dbReference type="Proteomes" id="UP001558713">
    <property type="component" value="Unassembled WGS sequence"/>
</dbReference>
<evidence type="ECO:0000259" key="10">
    <source>
        <dbReference type="PROSITE" id="PS51032"/>
    </source>
</evidence>
<dbReference type="PRINTS" id="PR00367">
    <property type="entry name" value="ETHRSPELEMNT"/>
</dbReference>
<gene>
    <name evidence="11" type="ORF">V5N11_015966</name>
</gene>
<evidence type="ECO:0000256" key="3">
    <source>
        <dbReference type="ARBA" id="ARBA00023015"/>
    </source>
</evidence>
<comment type="subcellular location">
    <subcellularLocation>
        <location evidence="1">Nucleus</location>
    </subcellularLocation>
</comment>
<keyword evidence="2" id="KW-0936">Ethylene signaling pathway</keyword>
<dbReference type="PROSITE" id="PS51032">
    <property type="entry name" value="AP2_ERF"/>
    <property type="match status" value="1"/>
</dbReference>
<name>A0ABD1B0G5_CARAN</name>
<dbReference type="InterPro" id="IPR050913">
    <property type="entry name" value="AP2/ERF_ERF"/>
</dbReference>
<proteinExistence type="inferred from homology"/>
<comment type="similarity">
    <text evidence="8">Belongs to the AP2/ERF transcription factor family. ERF subfamily.</text>
</comment>
<evidence type="ECO:0000256" key="1">
    <source>
        <dbReference type="ARBA" id="ARBA00004123"/>
    </source>
</evidence>
<dbReference type="PANTHER" id="PTHR31194:SF62">
    <property type="entry name" value="ETHYLENE-RESPONSIVE TRANSCRIPTION FACTOR ERF118"/>
    <property type="match status" value="1"/>
</dbReference>
<dbReference type="SUPFAM" id="SSF54171">
    <property type="entry name" value="DNA-binding domain"/>
    <property type="match status" value="1"/>
</dbReference>
<comment type="caution">
    <text evidence="11">The sequence shown here is derived from an EMBL/GenBank/DDBJ whole genome shotgun (WGS) entry which is preliminary data.</text>
</comment>
<keyword evidence="6" id="KW-0804">Transcription</keyword>
<evidence type="ECO:0000313" key="12">
    <source>
        <dbReference type="Proteomes" id="UP001558713"/>
    </source>
</evidence>
<dbReference type="InterPro" id="IPR036955">
    <property type="entry name" value="AP2/ERF_dom_sf"/>
</dbReference>
<evidence type="ECO:0000313" key="11">
    <source>
        <dbReference type="EMBL" id="KAL1209214.1"/>
    </source>
</evidence>
<dbReference type="GO" id="GO:0003677">
    <property type="term" value="F:DNA binding"/>
    <property type="evidence" value="ECO:0007669"/>
    <property type="project" value="UniProtKB-KW"/>
</dbReference>
<evidence type="ECO:0000256" key="9">
    <source>
        <dbReference type="SAM" id="MobiDB-lite"/>
    </source>
</evidence>
<dbReference type="EMBL" id="JBANAX010000425">
    <property type="protein sequence ID" value="KAL1209214.1"/>
    <property type="molecule type" value="Genomic_DNA"/>
</dbReference>
<feature type="region of interest" description="Disordered" evidence="9">
    <location>
        <begin position="26"/>
        <end position="50"/>
    </location>
</feature>
<reference evidence="11 12" key="1">
    <citation type="submission" date="2024-04" db="EMBL/GenBank/DDBJ databases">
        <title>Genome assembly C_amara_ONT_v2.</title>
        <authorList>
            <person name="Yant L."/>
            <person name="Moore C."/>
            <person name="Slenker M."/>
        </authorList>
    </citation>
    <scope>NUCLEOTIDE SEQUENCE [LARGE SCALE GENOMIC DNA]</scope>
    <source>
        <tissue evidence="11">Leaf</tissue>
    </source>
</reference>
<evidence type="ECO:0000256" key="7">
    <source>
        <dbReference type="ARBA" id="ARBA00023242"/>
    </source>
</evidence>
<dbReference type="SMART" id="SM00380">
    <property type="entry name" value="AP2"/>
    <property type="match status" value="1"/>
</dbReference>
<dbReference type="CDD" id="cd00018">
    <property type="entry name" value="AP2"/>
    <property type="match status" value="1"/>
</dbReference>
<dbReference type="InterPro" id="IPR016177">
    <property type="entry name" value="DNA-bd_dom_sf"/>
</dbReference>
<accession>A0ABD1B0G5</accession>
<keyword evidence="5" id="KW-0010">Activator</keyword>
<sequence length="357" mass="40094">MTSFKEDKIDLSSIKSVNVICNDPYATESSSEDESISGSDTHRPTKPKRFTSKICVPSLIKRYENGSNSNSEAAKQNRKSLSGFKGVRRRPWGKFAAEIRNPFEKKRKWLGTFPTVEAAAEAYEKTKREFDERLGLVNKTGLVKPEKDVVDLSKPCGLSKLKEKEVGLTKPSSNGKTGIAKPKIFGFGCDHDEEEEGMIGRLLEDPLMTLSISDVCGDSVAEPNGLWLNYNSKEFNSIFDESKFEFAEKSNYKTGQTAYNIEYKKNADDSKVIQHKEIVSAMAKIFDDKLVGSTDIVFESDFDLIKDDLLLEDFQLLDDFPMDDFGSFEELDADDYSWFSGTTDYTNMNSGISTTNK</sequence>
<evidence type="ECO:0000256" key="8">
    <source>
        <dbReference type="ARBA" id="ARBA00024343"/>
    </source>
</evidence>
<evidence type="ECO:0000256" key="4">
    <source>
        <dbReference type="ARBA" id="ARBA00023125"/>
    </source>
</evidence>
<dbReference type="Pfam" id="PF00847">
    <property type="entry name" value="AP2"/>
    <property type="match status" value="1"/>
</dbReference>
<evidence type="ECO:0000256" key="2">
    <source>
        <dbReference type="ARBA" id="ARBA00022745"/>
    </source>
</evidence>
<evidence type="ECO:0000256" key="5">
    <source>
        <dbReference type="ARBA" id="ARBA00023159"/>
    </source>
</evidence>
<dbReference type="GO" id="GO:0005634">
    <property type="term" value="C:nucleus"/>
    <property type="evidence" value="ECO:0007669"/>
    <property type="project" value="UniProtKB-SubCell"/>
</dbReference>
<keyword evidence="12" id="KW-1185">Reference proteome</keyword>